<dbReference type="Pfam" id="PF04830">
    <property type="entry name" value="DUF637"/>
    <property type="match status" value="1"/>
</dbReference>
<dbReference type="InterPro" id="IPR006914">
    <property type="entry name" value="VENN_dom"/>
</dbReference>
<evidence type="ECO:0000256" key="1">
    <source>
        <dbReference type="ARBA" id="ARBA00004219"/>
    </source>
</evidence>
<comment type="subcellular location">
    <subcellularLocation>
        <location evidence="1">Target cell</location>
        <location evidence="1">Target cell cytoplasm</location>
    </subcellularLocation>
</comment>
<feature type="domain" description="VENN motif-containing" evidence="6">
    <location>
        <begin position="145"/>
        <end position="175"/>
    </location>
</feature>
<evidence type="ECO:0000259" key="7">
    <source>
        <dbReference type="Pfam" id="PF04830"/>
    </source>
</evidence>
<evidence type="ECO:0000259" key="6">
    <source>
        <dbReference type="Pfam" id="PF04829"/>
    </source>
</evidence>
<dbReference type="EMBL" id="JBEPLI010000029">
    <property type="protein sequence ID" value="MET3590436.1"/>
    <property type="molecule type" value="Genomic_DNA"/>
</dbReference>
<sequence>EKNLIKAAIGTGVQTALEGGSFDKNFFNNLRIALSDTVGKSLAEEIGTAKAEGKIDTVTQIVAHAGLGCLKGAVASGACSAGAIGGAVGEATAMLQFQLWSKNLIQKEIAALNGRIPTAEEQARINAKIEAQFSDFNDHAIDVARAAGGFAAALAGGDVNTGADAAGNAAENNFLPAVAALAAFIVSLTPEELAALSLFMAGGATVVGSSSNGTAITDFLGYLFASKNAEEDSEKTNQNSQEEKNKDSQKESKNKKKNGNNKEPQNNNDGKGNILAQVRKHHDKKRDEKIQELRDEGCIVCETEIVFKTKTDKGVVRSRADIVGIRKGKLFVGDVKTGKAGLSGNQKILKEAYKKGNSESTKGKIINFFKENKEFLEKYQESFKGFKGSDKKLNEASEKWIKEQLSNKLDKMDFYTFHYPGLFE</sequence>
<dbReference type="RefSeq" id="WP_354190764.1">
    <property type="nucleotide sequence ID" value="NZ_JBEPLI010000029.1"/>
</dbReference>
<keyword evidence="4" id="KW-0843">Virulence</keyword>
<protein>
    <submittedName>
        <fullName evidence="8">Filamentous hemagglutinin</fullName>
    </submittedName>
</protein>
<feature type="compositionally biased region" description="Low complexity" evidence="5">
    <location>
        <begin position="261"/>
        <end position="271"/>
    </location>
</feature>
<keyword evidence="2" id="KW-0800">Toxin</keyword>
<dbReference type="Proteomes" id="UP001549086">
    <property type="component" value="Unassembled WGS sequence"/>
</dbReference>
<comment type="caution">
    <text evidence="8">The sequence shown here is derived from an EMBL/GenBank/DDBJ whole genome shotgun (WGS) entry which is preliminary data.</text>
</comment>
<evidence type="ECO:0000256" key="3">
    <source>
        <dbReference type="ARBA" id="ARBA00022913"/>
    </source>
</evidence>
<name>A0ABV2HIQ5_9HYPH</name>
<organism evidence="8 9">
    <name type="scientific">Bartonella silvatica</name>
    <dbReference type="NCBI Taxonomy" id="357760"/>
    <lineage>
        <taxon>Bacteria</taxon>
        <taxon>Pseudomonadati</taxon>
        <taxon>Pseudomonadota</taxon>
        <taxon>Alphaproteobacteria</taxon>
        <taxon>Hyphomicrobiales</taxon>
        <taxon>Bartonellaceae</taxon>
        <taxon>Bartonella</taxon>
    </lineage>
</organism>
<dbReference type="Pfam" id="PF04829">
    <property type="entry name" value="PT-VENN"/>
    <property type="match status" value="1"/>
</dbReference>
<gene>
    <name evidence="8" type="ORF">ABID23_001546</name>
</gene>
<accession>A0ABV2HIQ5</accession>
<evidence type="ECO:0000256" key="5">
    <source>
        <dbReference type="SAM" id="MobiDB-lite"/>
    </source>
</evidence>
<dbReference type="InterPro" id="IPR006915">
    <property type="entry name" value="DUF637_hemagglutn_put"/>
</dbReference>
<proteinExistence type="predicted"/>
<reference evidence="8 9" key="1">
    <citation type="submission" date="2024-06" db="EMBL/GenBank/DDBJ databases">
        <title>Genomic Encyclopedia of Type Strains, Phase IV (KMG-IV): sequencing the most valuable type-strain genomes for metagenomic binning, comparative biology and taxonomic classification.</title>
        <authorList>
            <person name="Goeker M."/>
        </authorList>
    </citation>
    <scope>NUCLEOTIDE SEQUENCE [LARGE SCALE GENOMIC DNA]</scope>
    <source>
        <strain evidence="8 9">DSM 23649</strain>
    </source>
</reference>
<evidence type="ECO:0000256" key="4">
    <source>
        <dbReference type="ARBA" id="ARBA00023026"/>
    </source>
</evidence>
<feature type="non-terminal residue" evidence="8">
    <location>
        <position position="1"/>
    </location>
</feature>
<evidence type="ECO:0000313" key="8">
    <source>
        <dbReference type="EMBL" id="MET3590436.1"/>
    </source>
</evidence>
<keyword evidence="9" id="KW-1185">Reference proteome</keyword>
<keyword evidence="3" id="KW-1266">Target cell cytoplasm</keyword>
<evidence type="ECO:0000256" key="2">
    <source>
        <dbReference type="ARBA" id="ARBA00022656"/>
    </source>
</evidence>
<evidence type="ECO:0000313" key="9">
    <source>
        <dbReference type="Proteomes" id="UP001549086"/>
    </source>
</evidence>
<feature type="domain" description="DUF637" evidence="7">
    <location>
        <begin position="2"/>
        <end position="86"/>
    </location>
</feature>
<feature type="compositionally biased region" description="Basic and acidic residues" evidence="5">
    <location>
        <begin position="241"/>
        <end position="252"/>
    </location>
</feature>
<feature type="region of interest" description="Disordered" evidence="5">
    <location>
        <begin position="231"/>
        <end position="287"/>
    </location>
</feature>